<organism evidence="2 3">
    <name type="scientific">Virgibacillus profundi</name>
    <dbReference type="NCBI Taxonomy" id="2024555"/>
    <lineage>
        <taxon>Bacteria</taxon>
        <taxon>Bacillati</taxon>
        <taxon>Bacillota</taxon>
        <taxon>Bacilli</taxon>
        <taxon>Bacillales</taxon>
        <taxon>Bacillaceae</taxon>
        <taxon>Virgibacillus</taxon>
    </lineage>
</organism>
<accession>A0A2A2IF58</accession>
<name>A0A2A2IF58_9BACI</name>
<evidence type="ECO:0000313" key="3">
    <source>
        <dbReference type="Proteomes" id="UP000218887"/>
    </source>
</evidence>
<dbReference type="AlphaFoldDB" id="A0A2A2IF58"/>
<dbReference type="Proteomes" id="UP000218887">
    <property type="component" value="Unassembled WGS sequence"/>
</dbReference>
<proteinExistence type="predicted"/>
<dbReference type="RefSeq" id="WP_095654889.1">
    <property type="nucleotide sequence ID" value="NZ_NPOA01000004.1"/>
</dbReference>
<feature type="region of interest" description="Disordered" evidence="1">
    <location>
        <begin position="126"/>
        <end position="146"/>
    </location>
</feature>
<comment type="caution">
    <text evidence="2">The sequence shown here is derived from an EMBL/GenBank/DDBJ whole genome shotgun (WGS) entry which is preliminary data.</text>
</comment>
<dbReference type="EMBL" id="NPOA01000004">
    <property type="protein sequence ID" value="PAV30287.1"/>
    <property type="molecule type" value="Genomic_DNA"/>
</dbReference>
<evidence type="ECO:0000313" key="2">
    <source>
        <dbReference type="EMBL" id="PAV30287.1"/>
    </source>
</evidence>
<protein>
    <submittedName>
        <fullName evidence="2">Uncharacterized protein</fullName>
    </submittedName>
</protein>
<gene>
    <name evidence="2" type="ORF">CIL05_07405</name>
</gene>
<keyword evidence="3" id="KW-1185">Reference proteome</keyword>
<dbReference type="Gene3D" id="1.10.287.2610">
    <property type="match status" value="1"/>
</dbReference>
<reference evidence="2 3" key="1">
    <citation type="submission" date="2017-08" db="EMBL/GenBank/DDBJ databases">
        <title>Virgibacillus indicus sp. nov. and Virgibacillus profoundi sp. nov, two moderately halophilic bacteria isolated from marine sediment by using the Microfluidic Streak Plate.</title>
        <authorList>
            <person name="Xu B."/>
            <person name="Hu B."/>
            <person name="Wang J."/>
            <person name="Zhu Y."/>
            <person name="Huang L."/>
            <person name="Du W."/>
            <person name="Huang Y."/>
        </authorList>
    </citation>
    <scope>NUCLEOTIDE SEQUENCE [LARGE SCALE GENOMIC DNA]</scope>
    <source>
        <strain evidence="2 3">IO3-P3-H5</strain>
    </source>
</reference>
<sequence length="146" mass="16377">MDKTIKRIIITLATILLLSGVFAVGAYASATWLSFEGDEKVSNTESNIDEIMDILRQVNEDKLSAEEALEELEDMNPPGLVEQIKELEEQIEVLKDEKQVLVDENEALNEYVEHLETELTRANEKVDGLSGRSEDAVEEAREIVGE</sequence>
<evidence type="ECO:0000256" key="1">
    <source>
        <dbReference type="SAM" id="MobiDB-lite"/>
    </source>
</evidence>